<protein>
    <submittedName>
        <fullName evidence="2">Uncharacterized protein</fullName>
    </submittedName>
</protein>
<reference evidence="2 3" key="1">
    <citation type="submission" date="2019-03" db="EMBL/GenBank/DDBJ databases">
        <title>An improved genome assembly of the fluke Schistosoma japonicum.</title>
        <authorList>
            <person name="Hu W."/>
            <person name="Luo F."/>
            <person name="Yin M."/>
            <person name="Mo X."/>
            <person name="Sun C."/>
            <person name="Wu Q."/>
            <person name="Zhu B."/>
            <person name="Xiang M."/>
            <person name="Wang J."/>
            <person name="Wang Y."/>
            <person name="Zhang T."/>
            <person name="Xu B."/>
            <person name="Zheng H."/>
            <person name="Feng Z."/>
        </authorList>
    </citation>
    <scope>NUCLEOTIDE SEQUENCE [LARGE SCALE GENOMIC DNA]</scope>
    <source>
        <strain evidence="2">HuSjv2</strain>
        <tissue evidence="2">Worms</tissue>
    </source>
</reference>
<keyword evidence="3" id="KW-1185">Reference proteome</keyword>
<dbReference type="AlphaFoldDB" id="A0A4Z2CNX0"/>
<dbReference type="Proteomes" id="UP000311919">
    <property type="component" value="Unassembled WGS sequence"/>
</dbReference>
<name>A0A4Z2CNX0_SCHJA</name>
<feature type="compositionally biased region" description="Basic and acidic residues" evidence="1">
    <location>
        <begin position="1"/>
        <end position="12"/>
    </location>
</feature>
<organism evidence="2 3">
    <name type="scientific">Schistosoma japonicum</name>
    <name type="common">Blood fluke</name>
    <dbReference type="NCBI Taxonomy" id="6182"/>
    <lineage>
        <taxon>Eukaryota</taxon>
        <taxon>Metazoa</taxon>
        <taxon>Spiralia</taxon>
        <taxon>Lophotrochozoa</taxon>
        <taxon>Platyhelminthes</taxon>
        <taxon>Trematoda</taxon>
        <taxon>Digenea</taxon>
        <taxon>Strigeidida</taxon>
        <taxon>Schistosomatoidea</taxon>
        <taxon>Schistosomatidae</taxon>
        <taxon>Schistosoma</taxon>
    </lineage>
</organism>
<dbReference type="OrthoDB" id="6250144at2759"/>
<feature type="region of interest" description="Disordered" evidence="1">
    <location>
        <begin position="1"/>
        <end position="72"/>
    </location>
</feature>
<gene>
    <name evidence="2" type="ORF">EWB00_008810</name>
</gene>
<evidence type="ECO:0000313" key="3">
    <source>
        <dbReference type="Proteomes" id="UP000311919"/>
    </source>
</evidence>
<proteinExistence type="predicted"/>
<evidence type="ECO:0000313" key="2">
    <source>
        <dbReference type="EMBL" id="TNN05868.1"/>
    </source>
</evidence>
<comment type="caution">
    <text evidence="2">The sequence shown here is derived from an EMBL/GenBank/DDBJ whole genome shotgun (WGS) entry which is preliminary data.</text>
</comment>
<accession>A0A4Z2CNX0</accession>
<sequence>MAQIDKDSEYVTHVKQRTTFNNDPDNAEQHSVDDVDNEGAFNKDSHESNVNNNEISDYTDTDEKPQDYVESGYVDEDITRYEKEIRKRRGISQQFKHVPKNSITEYNKFDHSLGFNKMDGPEDDAFTSKDYRNTDLDRANKLKKLDNYANDKRYANNYARDSYQD</sequence>
<feature type="compositionally biased region" description="Polar residues" evidence="1">
    <location>
        <begin position="48"/>
        <end position="58"/>
    </location>
</feature>
<dbReference type="EMBL" id="SKCS01000496">
    <property type="protein sequence ID" value="TNN05868.1"/>
    <property type="molecule type" value="Genomic_DNA"/>
</dbReference>
<evidence type="ECO:0000256" key="1">
    <source>
        <dbReference type="SAM" id="MobiDB-lite"/>
    </source>
</evidence>